<name>A0A2T5LSV7_9EURO</name>
<evidence type="ECO:0000313" key="2">
    <source>
        <dbReference type="EMBL" id="PTU19372.1"/>
    </source>
</evidence>
<sequence length="288" mass="31902">MASSKVITDLFKDPAFITQYRNAEKVTGAFAPPLVQQSGIATFQGSPVILDSACGTGIVASTLVSMLGDEVKQSWELTCGDLSQGMVEYTRHRARDQGWPNTEVKLVNAQDTKLPARHYTHIYAGFGFASFPDPEGAIKECSRILKPGGTIALSAWKNAFWGAIIKAALDTIPEDLPFPEGSGVLRLIHDEPWDSELFVRSQLEQGGFTDIHINVMSKQILMGVDEFLKVQDMMLPLVLSRCWTQELREKHEKRVPAVLRQYLEDKYGPDGSVVIEPVAIIATARKPW</sequence>
<dbReference type="EMBL" id="MSFN02000006">
    <property type="protein sequence ID" value="PTU19372.1"/>
    <property type="molecule type" value="Genomic_DNA"/>
</dbReference>
<protein>
    <recommendedName>
        <fullName evidence="1">Methyltransferase domain-containing protein</fullName>
    </recommendedName>
</protein>
<organism evidence="2 3">
    <name type="scientific">Aspergillus ochraceoroseus IBT 24754</name>
    <dbReference type="NCBI Taxonomy" id="1392256"/>
    <lineage>
        <taxon>Eukaryota</taxon>
        <taxon>Fungi</taxon>
        <taxon>Dikarya</taxon>
        <taxon>Ascomycota</taxon>
        <taxon>Pezizomycotina</taxon>
        <taxon>Eurotiomycetes</taxon>
        <taxon>Eurotiomycetidae</taxon>
        <taxon>Eurotiales</taxon>
        <taxon>Aspergillaceae</taxon>
        <taxon>Aspergillus</taxon>
        <taxon>Aspergillus subgen. Nidulantes</taxon>
    </lineage>
</organism>
<dbReference type="AlphaFoldDB" id="A0A2T5LSV7"/>
<dbReference type="VEuPathDB" id="FungiDB:P175DRAFT_0502911"/>
<reference evidence="2 3" key="1">
    <citation type="journal article" date="2018" name="Proc. Natl. Acad. Sci. U.S.A.">
        <title>Linking secondary metabolites to gene clusters through genome sequencing of six diverse Aspergillus species.</title>
        <authorList>
            <person name="Kaerboelling I."/>
            <person name="Vesth T.C."/>
            <person name="Frisvad J.C."/>
            <person name="Nybo J.L."/>
            <person name="Theobald S."/>
            <person name="Kuo A."/>
            <person name="Bowyer P."/>
            <person name="Matsuda Y."/>
            <person name="Mondo S."/>
            <person name="Lyhne E.K."/>
            <person name="Kogle M.E."/>
            <person name="Clum A."/>
            <person name="Lipzen A."/>
            <person name="Salamov A."/>
            <person name="Ngan C.Y."/>
            <person name="Daum C."/>
            <person name="Chiniquy J."/>
            <person name="Barry K."/>
            <person name="LaButti K."/>
            <person name="Haridas S."/>
            <person name="Simmons B.A."/>
            <person name="Magnuson J.K."/>
            <person name="Mortensen U.H."/>
            <person name="Larsen T.O."/>
            <person name="Grigoriev I.V."/>
            <person name="Baker S.E."/>
            <person name="Andersen M.R."/>
        </authorList>
    </citation>
    <scope>NUCLEOTIDE SEQUENCE [LARGE SCALE GENOMIC DNA]</scope>
    <source>
        <strain evidence="2 3">IBT 24754</strain>
    </source>
</reference>
<feature type="domain" description="Methyltransferase" evidence="1">
    <location>
        <begin position="49"/>
        <end position="149"/>
    </location>
</feature>
<dbReference type="PANTHER" id="PTHR43591">
    <property type="entry name" value="METHYLTRANSFERASE"/>
    <property type="match status" value="1"/>
</dbReference>
<evidence type="ECO:0000313" key="3">
    <source>
        <dbReference type="Proteomes" id="UP000244073"/>
    </source>
</evidence>
<comment type="caution">
    <text evidence="2">The sequence shown here is derived from an EMBL/GenBank/DDBJ whole genome shotgun (WGS) entry which is preliminary data.</text>
</comment>
<dbReference type="Proteomes" id="UP000244073">
    <property type="component" value="Unassembled WGS sequence"/>
</dbReference>
<dbReference type="RefSeq" id="XP_040750764.1">
    <property type="nucleotide sequence ID" value="XM_040897499.1"/>
</dbReference>
<dbReference type="InterPro" id="IPR041698">
    <property type="entry name" value="Methyltransf_25"/>
</dbReference>
<proteinExistence type="predicted"/>
<dbReference type="InterPro" id="IPR029063">
    <property type="entry name" value="SAM-dependent_MTases_sf"/>
</dbReference>
<dbReference type="GeneID" id="63814381"/>
<dbReference type="Pfam" id="PF13649">
    <property type="entry name" value="Methyltransf_25"/>
    <property type="match status" value="1"/>
</dbReference>
<dbReference type="CDD" id="cd02440">
    <property type="entry name" value="AdoMet_MTases"/>
    <property type="match status" value="1"/>
</dbReference>
<dbReference type="OrthoDB" id="2013972at2759"/>
<gene>
    <name evidence="2" type="ORF">P175DRAFT_0502911</name>
</gene>
<dbReference type="Gene3D" id="3.40.50.150">
    <property type="entry name" value="Vaccinia Virus protein VP39"/>
    <property type="match status" value="1"/>
</dbReference>
<accession>A0A2T5LSV7</accession>
<dbReference type="SUPFAM" id="SSF53335">
    <property type="entry name" value="S-adenosyl-L-methionine-dependent methyltransferases"/>
    <property type="match status" value="1"/>
</dbReference>
<evidence type="ECO:0000259" key="1">
    <source>
        <dbReference type="Pfam" id="PF13649"/>
    </source>
</evidence>